<keyword evidence="2" id="KW-1185">Reference proteome</keyword>
<proteinExistence type="predicted"/>
<comment type="caution">
    <text evidence="1">The sequence shown here is derived from an EMBL/GenBank/DDBJ whole genome shotgun (WGS) entry which is preliminary data.</text>
</comment>
<dbReference type="RefSeq" id="WP_055143517.1">
    <property type="nucleotide sequence ID" value="NZ_JXSZ01000005.1"/>
</dbReference>
<dbReference type="Proteomes" id="UP000050454">
    <property type="component" value="Unassembled WGS sequence"/>
</dbReference>
<dbReference type="AlphaFoldDB" id="A0A0P7BQB3"/>
<sequence length="270" mass="31165">MKLTVLPFGGLGNRMRVIDSAFLVSEQNDISPVNLIWLRKWELNAPFYSIFQPFPKMLNLVDGAVYYFFLYLVKHIYVQKFEKLYRFIFRLYYDLVLLDNDIKDKQPEEIYGLTKGKKRILIASCYGFQNSSNFKSFLPSDNVKKGLDRLNLPESYIGVHIRRTDHSAIIKESGLEEFVEACHEEIVENKEVKFFLATDDRIVKSTFQNQFGERLITQETELSRDSEEGIIGAYVDILALSGAEKIICNLKSSFAETAIKIGTIKEVIEI</sequence>
<accession>A0A0P7BQB3</accession>
<gene>
    <name evidence="1" type="ORF">AFM12_01575</name>
</gene>
<dbReference type="EMBL" id="LGTQ01000005">
    <property type="protein sequence ID" value="KPM49339.1"/>
    <property type="molecule type" value="Genomic_DNA"/>
</dbReference>
<evidence type="ECO:0000313" key="1">
    <source>
        <dbReference type="EMBL" id="KPM49339.1"/>
    </source>
</evidence>
<evidence type="ECO:0008006" key="3">
    <source>
        <dbReference type="Google" id="ProtNLM"/>
    </source>
</evidence>
<evidence type="ECO:0000313" key="2">
    <source>
        <dbReference type="Proteomes" id="UP000050454"/>
    </source>
</evidence>
<reference evidence="1 2" key="1">
    <citation type="submission" date="2015-07" db="EMBL/GenBank/DDBJ databases">
        <title>The draft genome sequence of Leadbetterella sp. JN14-9.</title>
        <authorList>
            <person name="Liu Y."/>
            <person name="Du J."/>
            <person name="Shao Z."/>
        </authorList>
    </citation>
    <scope>NUCLEOTIDE SEQUENCE [LARGE SCALE GENOMIC DNA]</scope>
    <source>
        <strain evidence="1 2">JN14-9</strain>
    </source>
</reference>
<protein>
    <recommendedName>
        <fullName evidence="3">Glycosyl transferase</fullName>
    </recommendedName>
</protein>
<name>A0A0P7BQB3_9BACT</name>
<dbReference type="Gene3D" id="3.40.50.11350">
    <property type="match status" value="1"/>
</dbReference>
<organism evidence="1 2">
    <name type="scientific">Jiulongibacter sediminis</name>
    <dbReference type="NCBI Taxonomy" id="1605367"/>
    <lineage>
        <taxon>Bacteria</taxon>
        <taxon>Pseudomonadati</taxon>
        <taxon>Bacteroidota</taxon>
        <taxon>Cytophagia</taxon>
        <taxon>Cytophagales</taxon>
        <taxon>Leadbetterellaceae</taxon>
        <taxon>Jiulongibacter</taxon>
    </lineage>
</organism>
<dbReference type="STRING" id="1605367.AFM12_01575"/>
<dbReference type="OrthoDB" id="1432594at2"/>